<comment type="caution">
    <text evidence="2">The sequence shown here is derived from an EMBL/GenBank/DDBJ whole genome shotgun (WGS) entry which is preliminary data.</text>
</comment>
<gene>
    <name evidence="2" type="ORF">Scaly_0117100</name>
</gene>
<evidence type="ECO:0000256" key="1">
    <source>
        <dbReference type="SAM" id="Phobius"/>
    </source>
</evidence>
<dbReference type="InterPro" id="IPR039877">
    <property type="entry name" value="TMEM131-like"/>
</dbReference>
<dbReference type="GO" id="GO:0016020">
    <property type="term" value="C:membrane"/>
    <property type="evidence" value="ECO:0007669"/>
    <property type="project" value="TreeGrafter"/>
</dbReference>
<evidence type="ECO:0000313" key="2">
    <source>
        <dbReference type="EMBL" id="KAL0396687.1"/>
    </source>
</evidence>
<keyword evidence="1" id="KW-1133">Transmembrane helix</keyword>
<sequence length="396" mass="44488">MVSQTLLIKARRHHLFPMFCLRRLFCAAKDFCFLLVVLCAIFILVTCKRSPVNEVQSRPEFDGCKRYRGSLYTNSLDVFDGHVSSELVSRHSVQQYSVESICPHANAFCFPSTVTGFLLNEDGAESEASDASRVQPEDDSFEFSTDVSTKNGRQTDVSSCIAHYLTIHLTVQNQGRMQRQSNQVFGWLDYTYGGNKTFSTGLGTEKYVLSIPSLFNSLSLLKLVLQSIGGFLIHAKGFAVESPYLIKPISDLDVSSSGRWRKNLSLFNPFDEALYVEEVTAWISISSENTSRSVKAICGIHRMEDHSENNIFWAKEWLDVESSEGGLPKIAIRPHKNWELGPQNTENILELDISDSFSGKIFGAFCLQLMRSSENKTETVVVPLEVELNPNPDSDY</sequence>
<keyword evidence="1" id="KW-0472">Membrane</keyword>
<dbReference type="AlphaFoldDB" id="A0AAW2SWX6"/>
<reference evidence="2" key="1">
    <citation type="submission" date="2020-06" db="EMBL/GenBank/DDBJ databases">
        <authorList>
            <person name="Li T."/>
            <person name="Hu X."/>
            <person name="Zhang T."/>
            <person name="Song X."/>
            <person name="Zhang H."/>
            <person name="Dai N."/>
            <person name="Sheng W."/>
            <person name="Hou X."/>
            <person name="Wei L."/>
        </authorList>
    </citation>
    <scope>NUCLEOTIDE SEQUENCE</scope>
    <source>
        <strain evidence="2">KEN8</strain>
        <tissue evidence="2">Leaf</tissue>
    </source>
</reference>
<reference evidence="2" key="2">
    <citation type="journal article" date="2024" name="Plant">
        <title>Genomic evolution and insights into agronomic trait innovations of Sesamum species.</title>
        <authorList>
            <person name="Miao H."/>
            <person name="Wang L."/>
            <person name="Qu L."/>
            <person name="Liu H."/>
            <person name="Sun Y."/>
            <person name="Le M."/>
            <person name="Wang Q."/>
            <person name="Wei S."/>
            <person name="Zheng Y."/>
            <person name="Lin W."/>
            <person name="Duan Y."/>
            <person name="Cao H."/>
            <person name="Xiong S."/>
            <person name="Wang X."/>
            <person name="Wei L."/>
            <person name="Li C."/>
            <person name="Ma Q."/>
            <person name="Ju M."/>
            <person name="Zhao R."/>
            <person name="Li G."/>
            <person name="Mu C."/>
            <person name="Tian Q."/>
            <person name="Mei H."/>
            <person name="Zhang T."/>
            <person name="Gao T."/>
            <person name="Zhang H."/>
        </authorList>
    </citation>
    <scope>NUCLEOTIDE SEQUENCE</scope>
    <source>
        <strain evidence="2">KEN8</strain>
    </source>
</reference>
<dbReference type="PANTHER" id="PTHR22050">
    <property type="entry name" value="RW1 PROTEIN HOMOLOG"/>
    <property type="match status" value="1"/>
</dbReference>
<dbReference type="PANTHER" id="PTHR22050:SF0">
    <property type="entry name" value="TRANSMEMBRANE PROTEIN 131 HOMOLOG"/>
    <property type="match status" value="1"/>
</dbReference>
<feature type="transmembrane region" description="Helical" evidence="1">
    <location>
        <begin position="21"/>
        <end position="45"/>
    </location>
</feature>
<protein>
    <submittedName>
        <fullName evidence="2">Uncharacterized protein</fullName>
    </submittedName>
</protein>
<proteinExistence type="predicted"/>
<name>A0AAW2SWX6_9LAMI</name>
<dbReference type="EMBL" id="JACGWM010000001">
    <property type="protein sequence ID" value="KAL0396687.1"/>
    <property type="molecule type" value="Genomic_DNA"/>
</dbReference>
<organism evidence="2">
    <name type="scientific">Sesamum calycinum</name>
    <dbReference type="NCBI Taxonomy" id="2727403"/>
    <lineage>
        <taxon>Eukaryota</taxon>
        <taxon>Viridiplantae</taxon>
        <taxon>Streptophyta</taxon>
        <taxon>Embryophyta</taxon>
        <taxon>Tracheophyta</taxon>
        <taxon>Spermatophyta</taxon>
        <taxon>Magnoliopsida</taxon>
        <taxon>eudicotyledons</taxon>
        <taxon>Gunneridae</taxon>
        <taxon>Pentapetalae</taxon>
        <taxon>asterids</taxon>
        <taxon>lamiids</taxon>
        <taxon>Lamiales</taxon>
        <taxon>Pedaliaceae</taxon>
        <taxon>Sesamum</taxon>
    </lineage>
</organism>
<keyword evidence="1" id="KW-0812">Transmembrane</keyword>
<accession>A0AAW2SWX6</accession>